<dbReference type="InterPro" id="IPR000878">
    <property type="entry name" value="4pyrrol_Mease"/>
</dbReference>
<keyword evidence="3" id="KW-0949">S-adenosyl-L-methionine</keyword>
<feature type="domain" description="Tetrapyrrole methylase" evidence="6">
    <location>
        <begin position="351"/>
        <end position="572"/>
    </location>
</feature>
<dbReference type="InterPro" id="IPR050161">
    <property type="entry name" value="Siro_Cobalamin_biosynth"/>
</dbReference>
<dbReference type="PANTHER" id="PTHR45790">
    <property type="entry name" value="SIROHEME SYNTHASE-RELATED"/>
    <property type="match status" value="1"/>
</dbReference>
<reference evidence="7 8" key="1">
    <citation type="journal article" date="2017" name="Genome Announc.">
        <title>Complete Genome Sequences of Two Acetylene-Fermenting Pelobacter acetylenicus Strains.</title>
        <authorList>
            <person name="Sutton J.M."/>
            <person name="Baesman S.M."/>
            <person name="Fierst J.L."/>
            <person name="Poret-Peterson A.T."/>
            <person name="Oremland R.S."/>
            <person name="Dunlap D.S."/>
            <person name="Akob D.M."/>
        </authorList>
    </citation>
    <scope>NUCLEOTIDE SEQUENCE [LARGE SCALE GENOMIC DNA]</scope>
    <source>
        <strain evidence="7 8">SFB93</strain>
    </source>
</reference>
<dbReference type="Pfam" id="PF00590">
    <property type="entry name" value="TP_methylase"/>
    <property type="match status" value="1"/>
</dbReference>
<dbReference type="CDD" id="cd11724">
    <property type="entry name" value="TP_methylase"/>
    <property type="match status" value="1"/>
</dbReference>
<dbReference type="InterPro" id="IPR014776">
    <property type="entry name" value="4pyrrole_Mease_sub2"/>
</dbReference>
<proteinExistence type="predicted"/>
<evidence type="ECO:0008006" key="9">
    <source>
        <dbReference type="Google" id="ProtNLM"/>
    </source>
</evidence>
<evidence type="ECO:0000256" key="2">
    <source>
        <dbReference type="ARBA" id="ARBA00022679"/>
    </source>
</evidence>
<dbReference type="OrthoDB" id="9804789at2"/>
<feature type="chain" id="PRO_5012340310" description="Tetrapyrrole methylase domain-containing protein" evidence="4">
    <location>
        <begin position="24"/>
        <end position="601"/>
    </location>
</feature>
<dbReference type="EMBL" id="CP015519">
    <property type="protein sequence ID" value="APG28003.1"/>
    <property type="molecule type" value="Genomic_DNA"/>
</dbReference>
<keyword evidence="2" id="KW-0808">Transferase</keyword>
<evidence type="ECO:0000256" key="1">
    <source>
        <dbReference type="ARBA" id="ARBA00022603"/>
    </source>
</evidence>
<protein>
    <recommendedName>
        <fullName evidence="9">Tetrapyrrole methylase domain-containing protein</fullName>
    </recommendedName>
</protein>
<dbReference type="RefSeq" id="WP_072283964.1">
    <property type="nucleotide sequence ID" value="NZ_CP015519.1"/>
</dbReference>
<evidence type="ECO:0000313" key="8">
    <source>
        <dbReference type="Proteomes" id="UP000182517"/>
    </source>
</evidence>
<sequence length="601" mass="66357">MRRFAQLFGIPLIWLLLCGSALAMANHGASADPVLTITGDVTNPLKLTVAELSRFQSVEIQLNEVDRNRQFHGVYLHQAVPLRTLLDMAEVITQDQPTGKGIELAIRVTGASGKQVVLSWGEVYYSNGTEYAIAFAAAPVKPMMTEARCQKCHGPEIYKSALEQYARPAQLPKLLIRGDFYTDRCLEGVTRIEVLDLYPKLKSDRSVKLESGQIQVTGLVAKELKLSSLKDYPQMKMWKKVVGLHMGYHGLHLYKGVSLAKVLESVGVGDELTKAVMISAPDGYRALFSFGELFQSFKGRRIMLAESADGKPLEGQRGGKYRIIVPEELVDDRDVLAVDRIEIIDLKPQAKISIIGVGPGDTDLLTLEALSALARADVLVAPADIAKRFSHYLGNKPNLFDPLQLIKHIYRKAHPELSAKELAKQVDDERKVGVVKIRQALDEGKNVAFIDWGDPLIYGSSRWIRHYFSDDELETVPALSSFNAANAMIQRDIGAGGSIVITMPSGLKEHPQLLEAVAESGDTLAIFMGLKEFQELKPRFDRTYAADTPVALVFSAGMAGSERLVRTTLKQAVDELKADPEKFLGLIYVGPRLNQRSSECQ</sequence>
<feature type="domain" description="Oxidoreductase molybdopterin-binding" evidence="5">
    <location>
        <begin position="214"/>
        <end position="345"/>
    </location>
</feature>
<keyword evidence="8" id="KW-1185">Reference proteome</keyword>
<dbReference type="Proteomes" id="UP000182517">
    <property type="component" value="Chromosome"/>
</dbReference>
<name>A0A1L3GQ27_9BACT</name>
<evidence type="ECO:0000256" key="3">
    <source>
        <dbReference type="ARBA" id="ARBA00022691"/>
    </source>
</evidence>
<dbReference type="InterPro" id="IPR036374">
    <property type="entry name" value="OxRdtase_Mopterin-bd_sf"/>
</dbReference>
<evidence type="ECO:0000259" key="6">
    <source>
        <dbReference type="Pfam" id="PF00590"/>
    </source>
</evidence>
<dbReference type="Pfam" id="PF00174">
    <property type="entry name" value="Oxidored_molyb"/>
    <property type="match status" value="1"/>
</dbReference>
<feature type="signal peptide" evidence="4">
    <location>
        <begin position="1"/>
        <end position="23"/>
    </location>
</feature>
<dbReference type="SUPFAM" id="SSF53790">
    <property type="entry name" value="Tetrapyrrole methylase"/>
    <property type="match status" value="1"/>
</dbReference>
<dbReference type="Gene3D" id="3.90.420.10">
    <property type="entry name" value="Oxidoreductase, molybdopterin-binding domain"/>
    <property type="match status" value="1"/>
</dbReference>
<gene>
    <name evidence="7" type="ORF">A7E78_09230</name>
</gene>
<evidence type="ECO:0000313" key="7">
    <source>
        <dbReference type="EMBL" id="APG28003.1"/>
    </source>
</evidence>
<organism evidence="7 8">
    <name type="scientific">Syntrophotalea acetylenivorans</name>
    <dbReference type="NCBI Taxonomy" id="1842532"/>
    <lineage>
        <taxon>Bacteria</taxon>
        <taxon>Pseudomonadati</taxon>
        <taxon>Thermodesulfobacteriota</taxon>
        <taxon>Desulfuromonadia</taxon>
        <taxon>Desulfuromonadales</taxon>
        <taxon>Syntrophotaleaceae</taxon>
        <taxon>Syntrophotalea</taxon>
    </lineage>
</organism>
<dbReference type="STRING" id="1842532.A7E78_09230"/>
<dbReference type="AlphaFoldDB" id="A0A1L3GQ27"/>
<dbReference type="InterPro" id="IPR014777">
    <property type="entry name" value="4pyrrole_Mease_sub1"/>
</dbReference>
<dbReference type="InterPro" id="IPR000572">
    <property type="entry name" value="OxRdtase_Mopterin-bd_dom"/>
</dbReference>
<evidence type="ECO:0000256" key="4">
    <source>
        <dbReference type="SAM" id="SignalP"/>
    </source>
</evidence>
<dbReference type="KEGG" id="pef:A7E78_09230"/>
<dbReference type="InterPro" id="IPR035996">
    <property type="entry name" value="4pyrrol_Methylase_sf"/>
</dbReference>
<dbReference type="SUPFAM" id="SSF56524">
    <property type="entry name" value="Oxidoreductase molybdopterin-binding domain"/>
    <property type="match status" value="2"/>
</dbReference>
<dbReference type="GO" id="GO:0032259">
    <property type="term" value="P:methylation"/>
    <property type="evidence" value="ECO:0007669"/>
    <property type="project" value="UniProtKB-KW"/>
</dbReference>
<dbReference type="Gene3D" id="3.40.1010.10">
    <property type="entry name" value="Cobalt-precorrin-4 Transmethylase, Domain 1"/>
    <property type="match status" value="1"/>
</dbReference>
<evidence type="ECO:0000259" key="5">
    <source>
        <dbReference type="Pfam" id="PF00174"/>
    </source>
</evidence>
<dbReference type="GO" id="GO:0008168">
    <property type="term" value="F:methyltransferase activity"/>
    <property type="evidence" value="ECO:0007669"/>
    <property type="project" value="UniProtKB-KW"/>
</dbReference>
<keyword evidence="4" id="KW-0732">Signal</keyword>
<dbReference type="Gene3D" id="3.30.950.10">
    <property type="entry name" value="Methyltransferase, Cobalt-precorrin-4 Transmethylase, Domain 2"/>
    <property type="match status" value="1"/>
</dbReference>
<accession>A0A1L3GQ27</accession>
<keyword evidence="1" id="KW-0489">Methyltransferase</keyword>